<name>A0AAW9FNA5_9HYPH</name>
<comment type="caution">
    <text evidence="1">The sequence shown here is derived from an EMBL/GenBank/DDBJ whole genome shotgun (WGS) entry which is preliminary data.</text>
</comment>
<evidence type="ECO:0000313" key="1">
    <source>
        <dbReference type="EMBL" id="MDX8304919.1"/>
    </source>
</evidence>
<sequence length="88" mass="9305">MANSVTVSATTIVPNHIASGGFTLMAARYAKISLNLKSGDGGEMTGISPVLVISRSSQNLSSHHSTAITTPEWHYAHSGREQARLGRL</sequence>
<dbReference type="EMBL" id="JAVRAF010000011">
    <property type="protein sequence ID" value="MDX8304919.1"/>
    <property type="molecule type" value="Genomic_DNA"/>
</dbReference>
<organism evidence="1">
    <name type="scientific">Agrobacterium rosae</name>
    <dbReference type="NCBI Taxonomy" id="1972867"/>
    <lineage>
        <taxon>Bacteria</taxon>
        <taxon>Pseudomonadati</taxon>
        <taxon>Pseudomonadota</taxon>
        <taxon>Alphaproteobacteria</taxon>
        <taxon>Hyphomicrobiales</taxon>
        <taxon>Rhizobiaceae</taxon>
        <taxon>Rhizobium/Agrobacterium group</taxon>
        <taxon>Agrobacterium</taxon>
    </lineage>
</organism>
<reference evidence="1" key="1">
    <citation type="journal article" date="2023" name="Phytobiomes J">
        <title>Deciphering the key players within the bacterial microbiota associated with aerial crown gall tumors on rhododendron: Insights into the gallobiome.</title>
        <authorList>
            <person name="Kuzmanovic N."/>
            <person name="Nesme J."/>
            <person name="Wolf J."/>
            <person name="Neumann-Schaal M."/>
            <person name="Petersen J."/>
            <person name="Fernandez-Gnecco G."/>
            <person name="Sproeer C."/>
            <person name="Bunk B."/>
            <person name="Overmann J."/>
            <person name="Sorensen S.J."/>
            <person name="Idczak E."/>
            <person name="Smalla K."/>
        </authorList>
    </citation>
    <scope>NUCLEOTIDE SEQUENCE</scope>
    <source>
        <strain evidence="1">Rho-11.1</strain>
    </source>
</reference>
<gene>
    <name evidence="1" type="ORF">RMR22_21920</name>
</gene>
<dbReference type="AlphaFoldDB" id="A0AAW9FNA5"/>
<accession>A0AAW9FNA5</accession>
<proteinExistence type="predicted"/>
<dbReference type="RefSeq" id="WP_146051360.1">
    <property type="nucleotide sequence ID" value="NZ_CP192782.1"/>
</dbReference>
<protein>
    <submittedName>
        <fullName evidence="1">Uncharacterized protein</fullName>
    </submittedName>
</protein>